<proteinExistence type="predicted"/>
<gene>
    <name evidence="1" type="ORF">KB1_17350</name>
</gene>
<name>A0AAD1NW55_9ACTN</name>
<protein>
    <submittedName>
        <fullName evidence="1">Uncharacterized protein</fullName>
    </submittedName>
</protein>
<reference evidence="1" key="1">
    <citation type="submission" date="2021-06" db="EMBL/GenBank/DDBJ databases">
        <title>Genome sequence of Cutibacterium modestum strain KB17-24694.</title>
        <authorList>
            <person name="Dekio I."/>
            <person name="Asahina A."/>
            <person name="Nishida M."/>
        </authorList>
    </citation>
    <scope>NUCLEOTIDE SEQUENCE</scope>
    <source>
        <strain evidence="1">KB17-24694</strain>
    </source>
</reference>
<evidence type="ECO:0000313" key="2">
    <source>
        <dbReference type="Proteomes" id="UP000825072"/>
    </source>
</evidence>
<dbReference type="RefSeq" id="WP_156451140.1">
    <property type="nucleotide sequence ID" value="NZ_AP024747.1"/>
</dbReference>
<organism evidence="1 2">
    <name type="scientific">Cutibacterium modestum</name>
    <dbReference type="NCBI Taxonomy" id="2559073"/>
    <lineage>
        <taxon>Bacteria</taxon>
        <taxon>Bacillati</taxon>
        <taxon>Actinomycetota</taxon>
        <taxon>Actinomycetes</taxon>
        <taxon>Propionibacteriales</taxon>
        <taxon>Propionibacteriaceae</taxon>
        <taxon>Cutibacterium</taxon>
    </lineage>
</organism>
<dbReference type="AlphaFoldDB" id="A0AAD1NW55"/>
<accession>A0AAD1NW55</accession>
<dbReference type="GeneID" id="92881918"/>
<dbReference type="Proteomes" id="UP000825072">
    <property type="component" value="Chromosome 1"/>
</dbReference>
<evidence type="ECO:0000313" key="1">
    <source>
        <dbReference type="EMBL" id="BCY25745.1"/>
    </source>
</evidence>
<sequence length="57" mass="5855">MGYSLDDLADGLIIVCHVGLGGWDTDLGGRGDDPAGVGKLVCHDEAFAVLRGGEPSR</sequence>
<dbReference type="EMBL" id="AP024747">
    <property type="protein sequence ID" value="BCY25745.1"/>
    <property type="molecule type" value="Genomic_DNA"/>
</dbReference>